<reference evidence="1" key="1">
    <citation type="submission" date="2014-12" db="EMBL/GenBank/DDBJ databases">
        <title>Insight into the proteome of Arion vulgaris.</title>
        <authorList>
            <person name="Aradska J."/>
            <person name="Bulat T."/>
            <person name="Smidak R."/>
            <person name="Sarate P."/>
            <person name="Gangsoo J."/>
            <person name="Sialana F."/>
            <person name="Bilban M."/>
            <person name="Lubec G."/>
        </authorList>
    </citation>
    <scope>NUCLEOTIDE SEQUENCE</scope>
    <source>
        <tissue evidence="1">Skin</tissue>
    </source>
</reference>
<dbReference type="EMBL" id="HACG01004120">
    <property type="protein sequence ID" value="CEK50985.1"/>
    <property type="molecule type" value="Transcribed_RNA"/>
</dbReference>
<protein>
    <submittedName>
        <fullName evidence="1">Uncharacterized protein</fullName>
    </submittedName>
</protein>
<dbReference type="AlphaFoldDB" id="A0A0B6Y685"/>
<organism evidence="1">
    <name type="scientific">Arion vulgaris</name>
    <dbReference type="NCBI Taxonomy" id="1028688"/>
    <lineage>
        <taxon>Eukaryota</taxon>
        <taxon>Metazoa</taxon>
        <taxon>Spiralia</taxon>
        <taxon>Lophotrochozoa</taxon>
        <taxon>Mollusca</taxon>
        <taxon>Gastropoda</taxon>
        <taxon>Heterobranchia</taxon>
        <taxon>Euthyneura</taxon>
        <taxon>Panpulmonata</taxon>
        <taxon>Eupulmonata</taxon>
        <taxon>Stylommatophora</taxon>
        <taxon>Helicina</taxon>
        <taxon>Arionoidea</taxon>
        <taxon>Arionidae</taxon>
        <taxon>Arion</taxon>
    </lineage>
</organism>
<evidence type="ECO:0000313" key="1">
    <source>
        <dbReference type="EMBL" id="CEK50985.1"/>
    </source>
</evidence>
<gene>
    <name evidence="1" type="primary">ORF12168</name>
</gene>
<proteinExistence type="predicted"/>
<feature type="non-terminal residue" evidence="1">
    <location>
        <position position="1"/>
    </location>
</feature>
<accession>A0A0B6Y685</accession>
<sequence>PEHKHFFITKSMYEDQIDMACIQEAHFTYNCRSFCQRIPDLPNEKIRYNRTQQKEKSTHTHWN</sequence>
<name>A0A0B6Y685_9EUPU</name>